<dbReference type="InterPro" id="IPR037185">
    <property type="entry name" value="EmrE-like"/>
</dbReference>
<comment type="caution">
    <text evidence="7">The sequence shown here is derived from an EMBL/GenBank/DDBJ whole genome shotgun (WGS) entry which is preliminary data.</text>
</comment>
<dbReference type="InterPro" id="IPR000620">
    <property type="entry name" value="EamA_dom"/>
</dbReference>
<feature type="domain" description="EamA" evidence="6">
    <location>
        <begin position="14"/>
        <end position="146"/>
    </location>
</feature>
<dbReference type="SUPFAM" id="SSF103481">
    <property type="entry name" value="Multidrug resistance efflux transporter EmrE"/>
    <property type="match status" value="2"/>
</dbReference>
<gene>
    <name evidence="7" type="ORF">GCM10007320_05940</name>
</gene>
<feature type="transmembrane region" description="Helical" evidence="5">
    <location>
        <begin position="180"/>
        <end position="204"/>
    </location>
</feature>
<feature type="transmembrane region" description="Helical" evidence="5">
    <location>
        <begin position="210"/>
        <end position="233"/>
    </location>
</feature>
<comment type="subcellular location">
    <subcellularLocation>
        <location evidence="1">Membrane</location>
        <topology evidence="1">Multi-pass membrane protein</topology>
    </subcellularLocation>
</comment>
<keyword evidence="8" id="KW-1185">Reference proteome</keyword>
<keyword evidence="4 5" id="KW-0472">Membrane</keyword>
<feature type="transmembrane region" description="Helical" evidence="5">
    <location>
        <begin position="45"/>
        <end position="66"/>
    </location>
</feature>
<proteinExistence type="predicted"/>
<keyword evidence="2 5" id="KW-0812">Transmembrane</keyword>
<feature type="transmembrane region" description="Helical" evidence="5">
    <location>
        <begin position="15"/>
        <end position="33"/>
    </location>
</feature>
<evidence type="ECO:0000259" key="6">
    <source>
        <dbReference type="Pfam" id="PF00892"/>
    </source>
</evidence>
<feature type="transmembrane region" description="Helical" evidence="5">
    <location>
        <begin position="245"/>
        <end position="263"/>
    </location>
</feature>
<dbReference type="PANTHER" id="PTHR22911:SF6">
    <property type="entry name" value="SOLUTE CARRIER FAMILY 35 MEMBER G1"/>
    <property type="match status" value="1"/>
</dbReference>
<reference evidence="8" key="1">
    <citation type="journal article" date="2019" name="Int. J. Syst. Evol. Microbiol.">
        <title>The Global Catalogue of Microorganisms (GCM) 10K type strain sequencing project: providing services to taxonomists for standard genome sequencing and annotation.</title>
        <authorList>
            <consortium name="The Broad Institute Genomics Platform"/>
            <consortium name="The Broad Institute Genome Sequencing Center for Infectious Disease"/>
            <person name="Wu L."/>
            <person name="Ma J."/>
        </authorList>
    </citation>
    <scope>NUCLEOTIDE SEQUENCE [LARGE SCALE GENOMIC DNA]</scope>
    <source>
        <strain evidence="8">KCTC 23314</strain>
    </source>
</reference>
<sequence>MHSAPPTHAAANRRGIWMMVGAMAGFVVNDAIVKHVSEAMPSAQLIFLRGALASLLVLGMAVLLGAGAQLRHVVHRRVASRALVDACATVMYLLSLFHLPLGNATAINLAAPLFMVVFAVWFLHERPGAARWLAVAVGFAGVLCVVQPAGDGFNAWALLCLAGTLFHATRDLLTRRIDPAIPSIVVTLSTALAVTLLAGALSLFQGWRPFALVHLAWLGAAAVFLVAGYFLIIQCMRQGEVSLTAPFRYSALLFAVLLGYVVWGDVPNAWAWCGIALLLGSGLYVVHDQRGRTARAQRLALDASTD</sequence>
<evidence type="ECO:0000256" key="4">
    <source>
        <dbReference type="ARBA" id="ARBA00023136"/>
    </source>
</evidence>
<evidence type="ECO:0000256" key="3">
    <source>
        <dbReference type="ARBA" id="ARBA00022989"/>
    </source>
</evidence>
<evidence type="ECO:0000256" key="2">
    <source>
        <dbReference type="ARBA" id="ARBA00022692"/>
    </source>
</evidence>
<evidence type="ECO:0000256" key="5">
    <source>
        <dbReference type="SAM" id="Phobius"/>
    </source>
</evidence>
<evidence type="ECO:0000256" key="1">
    <source>
        <dbReference type="ARBA" id="ARBA00004141"/>
    </source>
</evidence>
<dbReference type="Gene3D" id="1.10.3730.20">
    <property type="match status" value="1"/>
</dbReference>
<feature type="transmembrane region" description="Helical" evidence="5">
    <location>
        <begin position="269"/>
        <end position="286"/>
    </location>
</feature>
<evidence type="ECO:0000313" key="8">
    <source>
        <dbReference type="Proteomes" id="UP000626210"/>
    </source>
</evidence>
<evidence type="ECO:0000313" key="7">
    <source>
        <dbReference type="EMBL" id="GHC71156.1"/>
    </source>
</evidence>
<dbReference type="RefSeq" id="WP_189685542.1">
    <property type="nucleotide sequence ID" value="NZ_BMYK01000002.1"/>
</dbReference>
<dbReference type="EMBL" id="BMYK01000002">
    <property type="protein sequence ID" value="GHC71156.1"/>
    <property type="molecule type" value="Genomic_DNA"/>
</dbReference>
<dbReference type="Proteomes" id="UP000626210">
    <property type="component" value="Unassembled WGS sequence"/>
</dbReference>
<organism evidence="7 8">
    <name type="scientific">Pseudorhodoferax aquiterrae</name>
    <dbReference type="NCBI Taxonomy" id="747304"/>
    <lineage>
        <taxon>Bacteria</taxon>
        <taxon>Pseudomonadati</taxon>
        <taxon>Pseudomonadota</taxon>
        <taxon>Betaproteobacteria</taxon>
        <taxon>Burkholderiales</taxon>
        <taxon>Comamonadaceae</taxon>
    </lineage>
</organism>
<keyword evidence="3 5" id="KW-1133">Transmembrane helix</keyword>
<feature type="transmembrane region" description="Helical" evidence="5">
    <location>
        <begin position="105"/>
        <end position="123"/>
    </location>
</feature>
<feature type="transmembrane region" description="Helical" evidence="5">
    <location>
        <begin position="130"/>
        <end position="149"/>
    </location>
</feature>
<name>A0ABQ3FWQ7_9BURK</name>
<dbReference type="Pfam" id="PF00892">
    <property type="entry name" value="EamA"/>
    <property type="match status" value="2"/>
</dbReference>
<feature type="transmembrane region" description="Helical" evidence="5">
    <location>
        <begin position="155"/>
        <end position="173"/>
    </location>
</feature>
<accession>A0ABQ3FWQ7</accession>
<protein>
    <submittedName>
        <fullName evidence="7">Membrane protein</fullName>
    </submittedName>
</protein>
<feature type="domain" description="EamA" evidence="6">
    <location>
        <begin position="155"/>
        <end position="281"/>
    </location>
</feature>
<dbReference type="PANTHER" id="PTHR22911">
    <property type="entry name" value="ACYL-MALONYL CONDENSING ENZYME-RELATED"/>
    <property type="match status" value="1"/>
</dbReference>